<evidence type="ECO:0000256" key="1">
    <source>
        <dbReference type="SAM" id="MobiDB-lite"/>
    </source>
</evidence>
<dbReference type="RefSeq" id="WP_315606669.1">
    <property type="nucleotide sequence ID" value="NZ_CP130318.1"/>
</dbReference>
<accession>A0AA96LIT5</accession>
<feature type="region of interest" description="Disordered" evidence="1">
    <location>
        <begin position="90"/>
        <end position="113"/>
    </location>
</feature>
<gene>
    <name evidence="2" type="ORF">MJA45_07620</name>
</gene>
<sequence length="113" mass="12310">MKREHAYLKLLEATADMQAHVAGILEAKVMEAEKTKHWLNRHVDHSGFQDHDGVSAFTLEFHTQLIEVIDGITKMERGLARNLKVLLETGKESEGGSSGGGSGGMFDFGGGDK</sequence>
<evidence type="ECO:0000313" key="2">
    <source>
        <dbReference type="EMBL" id="WNQ12890.1"/>
    </source>
</evidence>
<evidence type="ECO:0000313" key="3">
    <source>
        <dbReference type="Proteomes" id="UP001305702"/>
    </source>
</evidence>
<keyword evidence="3" id="KW-1185">Reference proteome</keyword>
<organism evidence="2 3">
    <name type="scientific">Paenibacillus aurantius</name>
    <dbReference type="NCBI Taxonomy" id="2918900"/>
    <lineage>
        <taxon>Bacteria</taxon>
        <taxon>Bacillati</taxon>
        <taxon>Bacillota</taxon>
        <taxon>Bacilli</taxon>
        <taxon>Bacillales</taxon>
        <taxon>Paenibacillaceae</taxon>
        <taxon>Paenibacillus</taxon>
    </lineage>
</organism>
<proteinExistence type="predicted"/>
<dbReference type="Pfam" id="PF26595">
    <property type="entry name" value="A_ENA"/>
    <property type="match status" value="1"/>
</dbReference>
<feature type="compositionally biased region" description="Gly residues" evidence="1">
    <location>
        <begin position="96"/>
        <end position="113"/>
    </location>
</feature>
<dbReference type="InterPro" id="IPR058705">
    <property type="entry name" value="A_ENA"/>
</dbReference>
<dbReference type="AlphaFoldDB" id="A0AA96LIT5"/>
<reference evidence="2 3" key="1">
    <citation type="submission" date="2022-02" db="EMBL/GenBank/DDBJ databases">
        <title>Paenibacillus sp. MBLB1776 Whole Genome Shotgun Sequencing.</title>
        <authorList>
            <person name="Hwang C.Y."/>
            <person name="Cho E.-S."/>
            <person name="Seo M.-J."/>
        </authorList>
    </citation>
    <scope>NUCLEOTIDE SEQUENCE [LARGE SCALE GENOMIC DNA]</scope>
    <source>
        <strain evidence="2 3">MBLB1776</strain>
    </source>
</reference>
<dbReference type="KEGG" id="paun:MJA45_07620"/>
<protein>
    <submittedName>
        <fullName evidence="2">Restriction endonuclease subunit S</fullName>
    </submittedName>
</protein>
<keyword evidence="2" id="KW-0378">Hydrolase</keyword>
<name>A0AA96LIT5_9BACL</name>
<dbReference type="Proteomes" id="UP001305702">
    <property type="component" value="Chromosome"/>
</dbReference>
<keyword evidence="2" id="KW-0255">Endonuclease</keyword>
<dbReference type="GO" id="GO:0004519">
    <property type="term" value="F:endonuclease activity"/>
    <property type="evidence" value="ECO:0007669"/>
    <property type="project" value="UniProtKB-KW"/>
</dbReference>
<dbReference type="EMBL" id="CP130318">
    <property type="protein sequence ID" value="WNQ12890.1"/>
    <property type="molecule type" value="Genomic_DNA"/>
</dbReference>
<keyword evidence="2" id="KW-0540">Nuclease</keyword>